<dbReference type="EnsemblPlants" id="HORVU.MOREX.r3.2HG0190420.1">
    <property type="protein sequence ID" value="HORVU.MOREX.r3.2HG0190420.1.CDS1"/>
    <property type="gene ID" value="HORVU.MOREX.r3.2HG0190420"/>
</dbReference>
<keyword evidence="4" id="KW-1185">Reference proteome</keyword>
<dbReference type="PANTHER" id="PTHR33110:SF38">
    <property type="entry name" value="DUF295 DOMAIN-CONTAINING PROTEIN"/>
    <property type="match status" value="1"/>
</dbReference>
<evidence type="ECO:0008006" key="5">
    <source>
        <dbReference type="Google" id="ProtNLM"/>
    </source>
</evidence>
<reference evidence="3" key="2">
    <citation type="submission" date="2020-10" db="EMBL/GenBank/DDBJ databases">
        <authorList>
            <person name="Scholz U."/>
            <person name="Mascher M."/>
            <person name="Fiebig A."/>
        </authorList>
    </citation>
    <scope>NUCLEOTIDE SEQUENCE [LARGE SCALE GENOMIC DNA]</scope>
    <source>
        <strain evidence="3">cv. Morex</strain>
    </source>
</reference>
<reference evidence="3" key="3">
    <citation type="submission" date="2022-01" db="UniProtKB">
        <authorList>
            <consortium name="EnsemblPlants"/>
        </authorList>
    </citation>
    <scope>IDENTIFICATION</scope>
    <source>
        <strain evidence="3">subsp. vulgare</strain>
    </source>
</reference>
<dbReference type="AlphaFoldDB" id="A0A8I6XGC3"/>
<sequence length="392" mass="44197">MSTSDGSSQSSSSPQWSDLPDDLLGMVRLRLASPHDRVRLAAVCKVWRAAMSRLPAPPTVPLLLLSQCEAPTTEQLRGTKRLCGPDDSWDVRVPDKADGKWFVGSHEGGWVAAVYSSTLVIVNLFSDAEVEVSATCSPNLQYIDPARLRKIIFSEDPTSSSCIVAAIPHRWSYVAVCKIGGHKNGWTKEEMHGEIIMDIAFCNGELYALMYPNEELAKFEIDIKVDGTPIITSNHTMAIKRRDRYENYPGYLIELHGKPSMAILHVWLPNREPFFKVFALVDAGNHEGYMYKWVEVMSFGDHALFFGLNSSKAVHVTDIHHGVKRNHIYYSTKKERWPKIKVPDDALYSVITNDDEHMYCRKNESIGDGVESTGYYMVGYKNSLMWIYPPCV</sequence>
<reference evidence="4" key="1">
    <citation type="journal article" date="2012" name="Nature">
        <title>A physical, genetic and functional sequence assembly of the barley genome.</title>
        <authorList>
            <consortium name="The International Barley Genome Sequencing Consortium"/>
            <person name="Mayer K.F."/>
            <person name="Waugh R."/>
            <person name="Brown J.W."/>
            <person name="Schulman A."/>
            <person name="Langridge P."/>
            <person name="Platzer M."/>
            <person name="Fincher G.B."/>
            <person name="Muehlbauer G.J."/>
            <person name="Sato K."/>
            <person name="Close T.J."/>
            <person name="Wise R.P."/>
            <person name="Stein N."/>
        </authorList>
    </citation>
    <scope>NUCLEOTIDE SEQUENCE [LARGE SCALE GENOMIC DNA]</scope>
    <source>
        <strain evidence="4">cv. Morex</strain>
    </source>
</reference>
<evidence type="ECO:0000259" key="2">
    <source>
        <dbReference type="Pfam" id="PF12937"/>
    </source>
</evidence>
<dbReference type="InterPro" id="IPR001810">
    <property type="entry name" value="F-box_dom"/>
</dbReference>
<accession>A0A8I6XGC3</accession>
<dbReference type="Proteomes" id="UP000011116">
    <property type="component" value="Chromosome 2H"/>
</dbReference>
<dbReference type="Pfam" id="PF12937">
    <property type="entry name" value="F-box-like"/>
    <property type="match status" value="1"/>
</dbReference>
<dbReference type="InterPro" id="IPR036047">
    <property type="entry name" value="F-box-like_dom_sf"/>
</dbReference>
<dbReference type="Gramene" id="HORVU.MOREX.r3.2HG0190420.1">
    <property type="protein sequence ID" value="HORVU.MOREX.r3.2HG0190420.1.CDS1"/>
    <property type="gene ID" value="HORVU.MOREX.r3.2HG0190420"/>
</dbReference>
<proteinExistence type="predicted"/>
<evidence type="ECO:0000313" key="3">
    <source>
        <dbReference type="EnsemblPlants" id="HORVU.MOREX.r3.2HG0190420.1.CDS1"/>
    </source>
</evidence>
<evidence type="ECO:0000259" key="1">
    <source>
        <dbReference type="Pfam" id="PF03478"/>
    </source>
</evidence>
<dbReference type="Gramene" id="HORVU.MOREX.r2.2HG0157750.1">
    <property type="protein sequence ID" value="HORVU.MOREX.r2.2HG0157750.1.CDS.1"/>
    <property type="gene ID" value="HORVU.MOREX.r2.2HG0157750"/>
</dbReference>
<evidence type="ECO:0000313" key="4">
    <source>
        <dbReference type="Proteomes" id="UP000011116"/>
    </source>
</evidence>
<organism evidence="3 4">
    <name type="scientific">Hordeum vulgare subsp. vulgare</name>
    <name type="common">Domesticated barley</name>
    <dbReference type="NCBI Taxonomy" id="112509"/>
    <lineage>
        <taxon>Eukaryota</taxon>
        <taxon>Viridiplantae</taxon>
        <taxon>Streptophyta</taxon>
        <taxon>Embryophyta</taxon>
        <taxon>Tracheophyta</taxon>
        <taxon>Spermatophyta</taxon>
        <taxon>Magnoliopsida</taxon>
        <taxon>Liliopsida</taxon>
        <taxon>Poales</taxon>
        <taxon>Poaceae</taxon>
        <taxon>BOP clade</taxon>
        <taxon>Pooideae</taxon>
        <taxon>Triticodae</taxon>
        <taxon>Triticeae</taxon>
        <taxon>Hordeinae</taxon>
        <taxon>Hordeum</taxon>
    </lineage>
</organism>
<dbReference type="PANTHER" id="PTHR33110">
    <property type="entry name" value="F-BOX/KELCH-REPEAT PROTEIN-RELATED"/>
    <property type="match status" value="1"/>
</dbReference>
<name>A0A8I6XGC3_HORVV</name>
<dbReference type="CDD" id="cd09917">
    <property type="entry name" value="F-box_SF"/>
    <property type="match status" value="1"/>
</dbReference>
<dbReference type="Gene3D" id="1.20.1280.50">
    <property type="match status" value="1"/>
</dbReference>
<dbReference type="SUPFAM" id="SSF81383">
    <property type="entry name" value="F-box domain"/>
    <property type="match status" value="1"/>
</dbReference>
<dbReference type="Pfam" id="PF03478">
    <property type="entry name" value="Beta-prop_KIB1-4"/>
    <property type="match status" value="1"/>
</dbReference>
<protein>
    <recommendedName>
        <fullName evidence="5">DUF295 domain-containing protein</fullName>
    </recommendedName>
</protein>
<feature type="domain" description="F-box" evidence="2">
    <location>
        <begin position="16"/>
        <end position="50"/>
    </location>
</feature>
<dbReference type="InterPro" id="IPR005174">
    <property type="entry name" value="KIB1-4_b-propeller"/>
</dbReference>
<feature type="domain" description="KIB1-4 beta-propeller" evidence="1">
    <location>
        <begin position="90"/>
        <end position="335"/>
    </location>
</feature>